<feature type="compositionally biased region" description="Basic and acidic residues" evidence="1">
    <location>
        <begin position="658"/>
        <end position="669"/>
    </location>
</feature>
<feature type="region of interest" description="Disordered" evidence="1">
    <location>
        <begin position="1"/>
        <end position="124"/>
    </location>
</feature>
<proteinExistence type="predicted"/>
<protein>
    <submittedName>
        <fullName evidence="3 4">Uncharacterized protein LOC105179467 isoform X1</fullName>
    </submittedName>
</protein>
<name>A0A6I9UPF9_SESIN</name>
<evidence type="ECO:0000313" key="2">
    <source>
        <dbReference type="Proteomes" id="UP000504604"/>
    </source>
</evidence>
<dbReference type="OrthoDB" id="677721at2759"/>
<feature type="compositionally biased region" description="Basic and acidic residues" evidence="1">
    <location>
        <begin position="578"/>
        <end position="589"/>
    </location>
</feature>
<dbReference type="Pfam" id="PF05097">
    <property type="entry name" value="DUF688"/>
    <property type="match status" value="1"/>
</dbReference>
<reference evidence="3 4" key="1">
    <citation type="submission" date="2025-04" db="UniProtKB">
        <authorList>
            <consortium name="RefSeq"/>
        </authorList>
    </citation>
    <scope>IDENTIFICATION</scope>
</reference>
<dbReference type="PANTHER" id="PTHR33671">
    <property type="entry name" value="N-METHYLTRANSFERASE, PUTATIVE (DUF688)-RELATED"/>
    <property type="match status" value="1"/>
</dbReference>
<keyword evidence="2" id="KW-1185">Reference proteome</keyword>
<feature type="compositionally biased region" description="Pro residues" evidence="1">
    <location>
        <begin position="593"/>
        <end position="603"/>
    </location>
</feature>
<dbReference type="AlphaFoldDB" id="A0A6I9UPF9"/>
<dbReference type="Proteomes" id="UP000504604">
    <property type="component" value="Unplaced"/>
</dbReference>
<feature type="region of interest" description="Disordered" evidence="1">
    <location>
        <begin position="622"/>
        <end position="681"/>
    </location>
</feature>
<accession>A0A6I9UPF9</accession>
<evidence type="ECO:0000313" key="3">
    <source>
        <dbReference type="RefSeq" id="XP_011101392.1"/>
    </source>
</evidence>
<feature type="compositionally biased region" description="Polar residues" evidence="1">
    <location>
        <begin position="78"/>
        <end position="91"/>
    </location>
</feature>
<feature type="compositionally biased region" description="Basic residues" evidence="1">
    <location>
        <begin position="672"/>
        <end position="681"/>
    </location>
</feature>
<dbReference type="PANTHER" id="PTHR33671:SF3">
    <property type="entry name" value="F28N24.8 PROTEIN"/>
    <property type="match status" value="1"/>
</dbReference>
<organism evidence="2 3">
    <name type="scientific">Sesamum indicum</name>
    <name type="common">Oriental sesame</name>
    <name type="synonym">Sesamum orientale</name>
    <dbReference type="NCBI Taxonomy" id="4182"/>
    <lineage>
        <taxon>Eukaryota</taxon>
        <taxon>Viridiplantae</taxon>
        <taxon>Streptophyta</taxon>
        <taxon>Embryophyta</taxon>
        <taxon>Tracheophyta</taxon>
        <taxon>Spermatophyta</taxon>
        <taxon>Magnoliopsida</taxon>
        <taxon>eudicotyledons</taxon>
        <taxon>Gunneridae</taxon>
        <taxon>Pentapetalae</taxon>
        <taxon>asterids</taxon>
        <taxon>lamiids</taxon>
        <taxon>Lamiales</taxon>
        <taxon>Pedaliaceae</taxon>
        <taxon>Sesamum</taxon>
    </lineage>
</organism>
<dbReference type="RefSeq" id="XP_011101392.1">
    <property type="nucleotide sequence ID" value="XM_011103090.2"/>
</dbReference>
<evidence type="ECO:0000256" key="1">
    <source>
        <dbReference type="SAM" id="MobiDB-lite"/>
    </source>
</evidence>
<feature type="compositionally biased region" description="Low complexity" evidence="1">
    <location>
        <begin position="14"/>
        <end position="25"/>
    </location>
</feature>
<dbReference type="InterPro" id="IPR007789">
    <property type="entry name" value="DUF688"/>
</dbReference>
<dbReference type="RefSeq" id="XP_020547007.1">
    <property type="nucleotide sequence ID" value="XM_020691348.1"/>
</dbReference>
<evidence type="ECO:0000313" key="4">
    <source>
        <dbReference type="RefSeq" id="XP_020547007.1"/>
    </source>
</evidence>
<feature type="region of interest" description="Disordered" evidence="1">
    <location>
        <begin position="578"/>
        <end position="608"/>
    </location>
</feature>
<feature type="compositionally biased region" description="Polar residues" evidence="1">
    <location>
        <begin position="39"/>
        <end position="48"/>
    </location>
</feature>
<feature type="region of interest" description="Disordered" evidence="1">
    <location>
        <begin position="386"/>
        <end position="416"/>
    </location>
</feature>
<dbReference type="KEGG" id="sind:105179467"/>
<gene>
    <name evidence="3 4" type="primary">LOC105179467</name>
</gene>
<sequence length="681" mass="76003">MEKRQLDFNAPLLSVRRYSSPSKSSELVKRKVTEKPLPSRQQSLPTNRSDLDHEQVTKPAAVPFHWEQIPGRPKSEVESQVPTPEEPSNTPRLPPGRLSDAIRRSSGEIPKLPPGRLSGPLRYSSGERCNDQNLYRPQVEAFSFSDHAILLERLNESLKCKDESDSESGDDAYSDALDTLSPTESCSMNYSVSGVSGCHSSDMKPSGTFCIDKQTRDFMMNRFLPAAKAVVLETPQYVVKKSPVIDEPPKQVKKVVSGEIKPSLKQYSSDALPYYSRYIDNAESEDEDQEYSVPVKKSGKAWRILPRFCVKNSLCLLNPLPAMKSRPRAPTPPNADLRRLTRNAHSGPLDKQNACLVPYKKKFHSGLLSRDLPALENKLTDGTNQFANIRDSHSSGVSPLRRHRSGSISPYRNESPKSPFREGVGFLGVPKQVANYNADKIASSRKLFKALQDVSRNQINERGSGPTGDVVEKTLYVDYVKKTDLPISKSSCRKVDGLVNSSGERLKVFAGSTQMEDNYGLKSGQDVSCLNTSEEEKSASPKSGLTGKVVSSAEKVQELRNLECNEVAFDVKFGTKEERDVRSDNRRQSDPPFKSPLPPPLPKSPSESWLWRTLPSISLGNPFGHLRERNHPHSKKQGQKGSATDTKWETIVKTSNIRPDHVRYSEELIPHASRRQSKHSK</sequence>
<dbReference type="GeneID" id="105179467"/>